<dbReference type="AlphaFoldDB" id="A0AAN8FQE5"/>
<feature type="region of interest" description="Disordered" evidence="1">
    <location>
        <begin position="1"/>
        <end position="30"/>
    </location>
</feature>
<evidence type="ECO:0000313" key="3">
    <source>
        <dbReference type="Proteomes" id="UP001331761"/>
    </source>
</evidence>
<name>A0AAN8FQE5_TRICO</name>
<feature type="compositionally biased region" description="Polar residues" evidence="1">
    <location>
        <begin position="95"/>
        <end position="108"/>
    </location>
</feature>
<evidence type="ECO:0000313" key="2">
    <source>
        <dbReference type="EMBL" id="KAK5974173.1"/>
    </source>
</evidence>
<comment type="caution">
    <text evidence="2">The sequence shown here is derived from an EMBL/GenBank/DDBJ whole genome shotgun (WGS) entry which is preliminary data.</text>
</comment>
<proteinExistence type="predicted"/>
<protein>
    <submittedName>
        <fullName evidence="2">Uncharacterized protein</fullName>
    </submittedName>
</protein>
<evidence type="ECO:0000256" key="1">
    <source>
        <dbReference type="SAM" id="MobiDB-lite"/>
    </source>
</evidence>
<gene>
    <name evidence="2" type="ORF">GCK32_011929</name>
</gene>
<dbReference type="Proteomes" id="UP001331761">
    <property type="component" value="Unassembled WGS sequence"/>
</dbReference>
<feature type="region of interest" description="Disordered" evidence="1">
    <location>
        <begin position="50"/>
        <end position="108"/>
    </location>
</feature>
<accession>A0AAN8FQE5</accession>
<reference evidence="2 3" key="1">
    <citation type="submission" date="2019-10" db="EMBL/GenBank/DDBJ databases">
        <title>Assembly and Annotation for the nematode Trichostrongylus colubriformis.</title>
        <authorList>
            <person name="Martin J."/>
        </authorList>
    </citation>
    <scope>NUCLEOTIDE SEQUENCE [LARGE SCALE GENOMIC DNA]</scope>
    <source>
        <strain evidence="2">G859</strain>
        <tissue evidence="2">Whole worm</tissue>
    </source>
</reference>
<organism evidence="2 3">
    <name type="scientific">Trichostrongylus colubriformis</name>
    <name type="common">Black scour worm</name>
    <dbReference type="NCBI Taxonomy" id="6319"/>
    <lineage>
        <taxon>Eukaryota</taxon>
        <taxon>Metazoa</taxon>
        <taxon>Ecdysozoa</taxon>
        <taxon>Nematoda</taxon>
        <taxon>Chromadorea</taxon>
        <taxon>Rhabditida</taxon>
        <taxon>Rhabditina</taxon>
        <taxon>Rhabditomorpha</taxon>
        <taxon>Strongyloidea</taxon>
        <taxon>Trichostrongylidae</taxon>
        <taxon>Trichostrongylus</taxon>
    </lineage>
</organism>
<feature type="compositionally biased region" description="Basic residues" evidence="1">
    <location>
        <begin position="62"/>
        <end position="81"/>
    </location>
</feature>
<keyword evidence="3" id="KW-1185">Reference proteome</keyword>
<dbReference type="EMBL" id="WIXE01014580">
    <property type="protein sequence ID" value="KAK5974173.1"/>
    <property type="molecule type" value="Genomic_DNA"/>
</dbReference>
<sequence>VNRPQKAEEEFLLPPSRRSSARLEKKGKTNYRKMLDPPILVITIEKRKQSKKRSNVRFATKAARKTAKKSRQASTVRKIHNRSGQSILILPPFSPTTQRLTEGSYSGK</sequence>
<feature type="non-terminal residue" evidence="2">
    <location>
        <position position="1"/>
    </location>
</feature>